<evidence type="ECO:0000259" key="7">
    <source>
        <dbReference type="PROSITE" id="PS51193"/>
    </source>
</evidence>
<dbReference type="PROSITE" id="PS51193">
    <property type="entry name" value="HELICASE_ATP_BIND_2"/>
    <property type="match status" value="1"/>
</dbReference>
<comment type="catalytic activity">
    <reaction evidence="6">
        <text>ATP + H2O = ADP + phosphate + H(+)</text>
        <dbReference type="Rhea" id="RHEA:13065"/>
        <dbReference type="ChEBI" id="CHEBI:15377"/>
        <dbReference type="ChEBI" id="CHEBI:15378"/>
        <dbReference type="ChEBI" id="CHEBI:30616"/>
        <dbReference type="ChEBI" id="CHEBI:43474"/>
        <dbReference type="ChEBI" id="CHEBI:456216"/>
        <dbReference type="EC" id="5.6.2.3"/>
    </reaction>
</comment>
<dbReference type="HAMAP" id="MF_02205">
    <property type="entry name" value="DinG_proteobact"/>
    <property type="match status" value="1"/>
</dbReference>
<evidence type="ECO:0000256" key="2">
    <source>
        <dbReference type="ARBA" id="ARBA00022741"/>
    </source>
</evidence>
<dbReference type="GO" id="GO:0033677">
    <property type="term" value="F:DNA/RNA helicase activity"/>
    <property type="evidence" value="ECO:0007669"/>
    <property type="project" value="TreeGrafter"/>
</dbReference>
<organism evidence="8 9">
    <name type="scientific">Proteobacteria bacterium 228</name>
    <dbReference type="NCBI Taxonomy" id="2083153"/>
    <lineage>
        <taxon>Bacteria</taxon>
        <taxon>Pseudomonadati</taxon>
        <taxon>Pseudomonadota</taxon>
    </lineage>
</organism>
<comment type="cofactor">
    <cofactor evidence="6">
        <name>[4Fe-4S] cluster</name>
        <dbReference type="ChEBI" id="CHEBI:49883"/>
    </cofactor>
    <text evidence="6">Binds 1 [4Fe-4S] cluster.</text>
</comment>
<dbReference type="FunFam" id="3.40.50.300:FF:000437">
    <property type="entry name" value="ATP-dependent DNA helicase DinG"/>
    <property type="match status" value="1"/>
</dbReference>
<dbReference type="Pfam" id="PF13307">
    <property type="entry name" value="Helicase_C_2"/>
    <property type="match status" value="1"/>
</dbReference>
<dbReference type="SUPFAM" id="SSF52540">
    <property type="entry name" value="P-loop containing nucleoside triphosphate hydrolases"/>
    <property type="match status" value="1"/>
</dbReference>
<reference evidence="8 9" key="1">
    <citation type="submission" date="2018-02" db="EMBL/GenBank/DDBJ databases">
        <title>novel marine gammaproteobacteria from coastal saline agro ecosystem.</title>
        <authorList>
            <person name="Krishnan R."/>
            <person name="Ramesh Kumar N."/>
        </authorList>
    </citation>
    <scope>NUCLEOTIDE SEQUENCE [LARGE SCALE GENOMIC DNA]</scope>
    <source>
        <strain evidence="8 9">228</strain>
    </source>
</reference>
<feature type="binding site" evidence="6">
    <location>
        <position position="201"/>
    </location>
    <ligand>
        <name>[4Fe-4S] cluster</name>
        <dbReference type="ChEBI" id="CHEBI:49883"/>
    </ligand>
</feature>
<keyword evidence="2 6" id="KW-0547">Nucleotide-binding</keyword>
<dbReference type="InterPro" id="IPR039000">
    <property type="entry name" value="DinG_proteobact"/>
</dbReference>
<evidence type="ECO:0000256" key="5">
    <source>
        <dbReference type="ARBA" id="ARBA00023125"/>
    </source>
</evidence>
<evidence type="ECO:0000256" key="6">
    <source>
        <dbReference type="HAMAP-Rule" id="MF_02205"/>
    </source>
</evidence>
<dbReference type="InterPro" id="IPR006555">
    <property type="entry name" value="ATP-dep_Helicase_C"/>
</dbReference>
<feature type="binding site" evidence="6">
    <location>
        <position position="212"/>
    </location>
    <ligand>
        <name>[4Fe-4S] cluster</name>
        <dbReference type="ChEBI" id="CHEBI:49883"/>
    </ligand>
</feature>
<keyword evidence="6" id="KW-0411">Iron-sulfur</keyword>
<dbReference type="EC" id="5.6.2.3" evidence="6"/>
<dbReference type="Proteomes" id="UP000238196">
    <property type="component" value="Unassembled WGS sequence"/>
</dbReference>
<keyword evidence="3 6" id="KW-0378">Hydrolase</keyword>
<evidence type="ECO:0000313" key="8">
    <source>
        <dbReference type="EMBL" id="PPC76510.1"/>
    </source>
</evidence>
<dbReference type="GO" id="GO:0003677">
    <property type="term" value="F:DNA binding"/>
    <property type="evidence" value="ECO:0007669"/>
    <property type="project" value="UniProtKB-UniRule"/>
</dbReference>
<protein>
    <recommendedName>
        <fullName evidence="6">ATP-dependent DNA helicase DinG</fullName>
        <ecNumber evidence="6">5.6.2.3</ecNumber>
    </recommendedName>
    <alternativeName>
        <fullName evidence="6">DNA 5'-3' helicase DinG</fullName>
    </alternativeName>
</protein>
<dbReference type="InterPro" id="IPR011545">
    <property type="entry name" value="DEAD/DEAH_box_helicase_dom"/>
</dbReference>
<dbReference type="GO" id="GO:0043139">
    <property type="term" value="F:5'-3' DNA helicase activity"/>
    <property type="evidence" value="ECO:0007669"/>
    <property type="project" value="UniProtKB-UniRule"/>
</dbReference>
<keyword evidence="6" id="KW-0479">Metal-binding</keyword>
<evidence type="ECO:0000256" key="3">
    <source>
        <dbReference type="ARBA" id="ARBA00022801"/>
    </source>
</evidence>
<dbReference type="InterPro" id="IPR045028">
    <property type="entry name" value="DinG/Rad3-like"/>
</dbReference>
<dbReference type="NCBIfam" id="NF008729">
    <property type="entry name" value="PRK11747.1"/>
    <property type="match status" value="1"/>
</dbReference>
<dbReference type="PANTHER" id="PTHR11472">
    <property type="entry name" value="DNA REPAIR DEAD HELICASE RAD3/XP-D SUBFAMILY MEMBER"/>
    <property type="match status" value="1"/>
</dbReference>
<comment type="similarity">
    <text evidence="6">Belongs to the helicase family. DinG subfamily. Type 1 sub-subfamily.</text>
</comment>
<dbReference type="PANTHER" id="PTHR11472:SF59">
    <property type="entry name" value="ATP-DEPENDENT DNA HELICASE DING"/>
    <property type="match status" value="1"/>
</dbReference>
<gene>
    <name evidence="6" type="primary">dinG</name>
    <name evidence="8" type="ORF">C4K68_15330</name>
</gene>
<dbReference type="GO" id="GO:0016887">
    <property type="term" value="F:ATP hydrolysis activity"/>
    <property type="evidence" value="ECO:0007669"/>
    <property type="project" value="RHEA"/>
</dbReference>
<comment type="caution">
    <text evidence="8">The sequence shown here is derived from an EMBL/GenBank/DDBJ whole genome shotgun (WGS) entry which is preliminary data.</text>
</comment>
<keyword evidence="6 8" id="KW-0347">Helicase</keyword>
<dbReference type="Gene3D" id="3.40.50.300">
    <property type="entry name" value="P-loop containing nucleotide triphosphate hydrolases"/>
    <property type="match status" value="2"/>
</dbReference>
<dbReference type="EMBL" id="PRLP01000051">
    <property type="protein sequence ID" value="PPC76510.1"/>
    <property type="molecule type" value="Genomic_DNA"/>
</dbReference>
<keyword evidence="4 6" id="KW-0067">ATP-binding</keyword>
<name>A0A2S5KP48_9PROT</name>
<feature type="binding site" evidence="6">
    <location>
        <position position="206"/>
    </location>
    <ligand>
        <name>[4Fe-4S] cluster</name>
        <dbReference type="ChEBI" id="CHEBI:49883"/>
    </ligand>
</feature>
<proteinExistence type="inferred from homology"/>
<dbReference type="InterPro" id="IPR027417">
    <property type="entry name" value="P-loop_NTPase"/>
</dbReference>
<feature type="domain" description="Helicase ATP-binding" evidence="7">
    <location>
        <begin position="15"/>
        <end position="313"/>
    </location>
</feature>
<evidence type="ECO:0000313" key="9">
    <source>
        <dbReference type="Proteomes" id="UP000238196"/>
    </source>
</evidence>
<dbReference type="Pfam" id="PF00270">
    <property type="entry name" value="DEAD"/>
    <property type="match status" value="1"/>
</dbReference>
<evidence type="ECO:0000256" key="4">
    <source>
        <dbReference type="ARBA" id="ARBA00022840"/>
    </source>
</evidence>
<sequence length="706" mass="78888">MLEESHKEAIQQAYRAYLGAKSLRPRLGQRQMIGTIARTFGEIEQDSEHNRIGGRHLCVIEAGTGTGKTVAYLLATLPLAKVWKKQVVVSTATVALQEQITQKDLPDLKANGGMQFSYALAKGRGRYLCPSKLERLTGATSDPTLALFEQDALNNKDAEGEDWQSLMQVWSSGQWNGDKDNLPNPLPDSSWSKLTTDHQQCTRHRCQFFSQCPFYRARQELEDADCIVANHDLVLADLSLGGGVILPAPAKTIYVFDEGHHLPDKALGHFTFAMAVRSTDRWLKQLNKNMASMAAQLRLTGDMVKAVEQIPSEVRTLEQGLLYLNELIGSTVTWGDDSEYSSNVYRFAEGRVPEELRGLCDQLRQGWGALQSLVDKLSRGIQQAMGGEYPDISAKEAEAWFPIIGQMLARIQEARALCTSYSEHDAEGAVPLARWAEKLDYQDILDTNLCSSPILAAERLRQVLWNRCFGAVICSATLTALNRFDRIMMRAGLPSDAAYERVQSPFNHGDAAELWVPLMRNEPTRAQEHTAELVEWLKQNLNLNEGSLVLFSSRRQMEEVLEKIGKPWADLILAQGTYSKQEVLRLHRENLDEGRGSILFGLASFAEGIDLPGKYLTHVIIAKIPFAVPDSPVEAGLAEWIEKRGGNPFMEISMPDASIRLVQAAGRLLRSEQDTGRITLLDRRVVSKRYGKALLDSLPPFRRRID</sequence>
<dbReference type="OrthoDB" id="9805194at2"/>
<feature type="binding site" evidence="6">
    <location>
        <position position="129"/>
    </location>
    <ligand>
        <name>[4Fe-4S] cluster</name>
        <dbReference type="ChEBI" id="CHEBI:49883"/>
    </ligand>
</feature>
<comment type="function">
    <text evidence="6">DNA-dependent ATPase and 5'-3' DNA helicase. Unwinds D-loops, R-loops, forked DNA and G-quadruplex DNA.</text>
</comment>
<keyword evidence="6" id="KW-0413">Isomerase</keyword>
<keyword evidence="6" id="KW-0408">Iron</keyword>
<dbReference type="GO" id="GO:0046872">
    <property type="term" value="F:metal ion binding"/>
    <property type="evidence" value="ECO:0007669"/>
    <property type="project" value="UniProtKB-KW"/>
</dbReference>
<accession>A0A2S5KP48</accession>
<dbReference type="InterPro" id="IPR014013">
    <property type="entry name" value="Helic_SF1/SF2_ATP-bd_DinG/Rad3"/>
</dbReference>
<dbReference type="GO" id="GO:0009432">
    <property type="term" value="P:SOS response"/>
    <property type="evidence" value="ECO:0007669"/>
    <property type="project" value="TreeGrafter"/>
</dbReference>
<dbReference type="GO" id="GO:0005524">
    <property type="term" value="F:ATP binding"/>
    <property type="evidence" value="ECO:0007669"/>
    <property type="project" value="UniProtKB-UniRule"/>
</dbReference>
<keyword evidence="5 6" id="KW-0238">DNA-binding</keyword>
<dbReference type="GO" id="GO:0006281">
    <property type="term" value="P:DNA repair"/>
    <property type="evidence" value="ECO:0007669"/>
    <property type="project" value="TreeGrafter"/>
</dbReference>
<keyword evidence="1 6" id="KW-0004">4Fe-4S</keyword>
<dbReference type="SMART" id="SM00491">
    <property type="entry name" value="HELICc2"/>
    <property type="match status" value="1"/>
</dbReference>
<dbReference type="GO" id="GO:0051539">
    <property type="term" value="F:4 iron, 4 sulfur cluster binding"/>
    <property type="evidence" value="ECO:0007669"/>
    <property type="project" value="UniProtKB-UniRule"/>
</dbReference>
<evidence type="ECO:0000256" key="1">
    <source>
        <dbReference type="ARBA" id="ARBA00022485"/>
    </source>
</evidence>
<dbReference type="AlphaFoldDB" id="A0A2S5KP48"/>